<dbReference type="Pfam" id="PF06296">
    <property type="entry name" value="RelE"/>
    <property type="match status" value="1"/>
</dbReference>
<organism evidence="1 2">
    <name type="scientific">Spiribacter aquaticus</name>
    <dbReference type="NCBI Taxonomy" id="1935996"/>
    <lineage>
        <taxon>Bacteria</taxon>
        <taxon>Pseudomonadati</taxon>
        <taxon>Pseudomonadota</taxon>
        <taxon>Gammaproteobacteria</taxon>
        <taxon>Chromatiales</taxon>
        <taxon>Ectothiorhodospiraceae</taxon>
        <taxon>Spiribacter</taxon>
    </lineage>
</organism>
<protein>
    <submittedName>
        <fullName evidence="1">Type II toxin-antitoxin system RelE/ParE family toxin</fullName>
    </submittedName>
</protein>
<proteinExistence type="predicted"/>
<evidence type="ECO:0000313" key="1">
    <source>
        <dbReference type="EMBL" id="TVO63455.1"/>
    </source>
</evidence>
<dbReference type="PIRSF" id="PIRSF018634">
    <property type="entry name" value="UCP018634"/>
    <property type="match status" value="1"/>
</dbReference>
<dbReference type="EMBL" id="VMKP01000005">
    <property type="protein sequence ID" value="TVO63455.1"/>
    <property type="molecule type" value="Genomic_DNA"/>
</dbReference>
<evidence type="ECO:0000313" key="2">
    <source>
        <dbReference type="Proteomes" id="UP000316688"/>
    </source>
</evidence>
<sequence length="125" mass="13691">MRIFATKSFVRRKDRLDDATLRLAVREIEAGLVDANLGGELVKKRISGKGKGKRGGYRTIVAVRYGERAFFLYSFAKSARGNITARELAALKHLASALMGYSDGDLDHAVMTGVLKEVKGDDEGE</sequence>
<keyword evidence="2" id="KW-1185">Reference proteome</keyword>
<gene>
    <name evidence="1" type="ORF">FPL11_09940</name>
</gene>
<accession>A0A557RE49</accession>
<dbReference type="RefSeq" id="WP_144348470.1">
    <property type="nucleotide sequence ID" value="NZ_VMKP01000005.1"/>
</dbReference>
<dbReference type="AlphaFoldDB" id="A0A557RE49"/>
<reference evidence="1 2" key="1">
    <citation type="submission" date="2019-07" db="EMBL/GenBank/DDBJ databases">
        <title>Reclasification of Spiribacter aquaticus.</title>
        <authorList>
            <person name="Leon M.J."/>
            <person name="Sanchez-Porro C."/>
            <person name="Ventosa A."/>
        </authorList>
    </citation>
    <scope>NUCLEOTIDE SEQUENCE [LARGE SCALE GENOMIC DNA]</scope>
    <source>
        <strain evidence="1 2">SP30</strain>
    </source>
</reference>
<dbReference type="Proteomes" id="UP000316688">
    <property type="component" value="Unassembled WGS sequence"/>
</dbReference>
<name>A0A557RE49_9GAMM</name>
<comment type="caution">
    <text evidence="1">The sequence shown here is derived from an EMBL/GenBank/DDBJ whole genome shotgun (WGS) entry which is preliminary data.</text>
</comment>
<dbReference type="InterPro" id="IPR009387">
    <property type="entry name" value="HigB-2"/>
</dbReference>